<evidence type="ECO:0000313" key="2">
    <source>
        <dbReference type="Proteomes" id="UP000010482"/>
    </source>
</evidence>
<organism evidence="1 2">
    <name type="scientific">Dactylococcopsis salina (strain PCC 8305)</name>
    <name type="common">Myxobactron salinum</name>
    <dbReference type="NCBI Taxonomy" id="13035"/>
    <lineage>
        <taxon>Bacteria</taxon>
        <taxon>Bacillati</taxon>
        <taxon>Cyanobacteriota</taxon>
        <taxon>Cyanophyceae</taxon>
        <taxon>Nodosilineales</taxon>
        <taxon>Cymatolegaceae</taxon>
        <taxon>Dactylococcopsis</taxon>
    </lineage>
</organism>
<keyword evidence="2" id="KW-1185">Reference proteome</keyword>
<dbReference type="EMBL" id="CP003944">
    <property type="protein sequence ID" value="AFZ50556.1"/>
    <property type="molecule type" value="Genomic_DNA"/>
</dbReference>
<gene>
    <name evidence="1" type="ORF">Dacsa_1902</name>
</gene>
<protein>
    <submittedName>
        <fullName evidence="1">Uncharacterized protein</fullName>
    </submittedName>
</protein>
<name>K9YUF1_DACS8</name>
<dbReference type="HOGENOM" id="CLU_2600238_0_0_3"/>
<evidence type="ECO:0000313" key="1">
    <source>
        <dbReference type="EMBL" id="AFZ50556.1"/>
    </source>
</evidence>
<accession>K9YUF1</accession>
<reference evidence="1" key="1">
    <citation type="submission" date="2012-04" db="EMBL/GenBank/DDBJ databases">
        <title>Finished genome of Dactylococcopsis salina PCC 8305.</title>
        <authorList>
            <consortium name="US DOE Joint Genome Institute"/>
            <person name="Gugger M."/>
            <person name="Coursin T."/>
            <person name="Rippka R."/>
            <person name="Tandeau De Marsac N."/>
            <person name="Huntemann M."/>
            <person name="Wei C.-L."/>
            <person name="Han J."/>
            <person name="Detter J.C."/>
            <person name="Han C."/>
            <person name="Tapia R."/>
            <person name="Daligault H."/>
            <person name="Chen A."/>
            <person name="Krypides N."/>
            <person name="Mavromatis K."/>
            <person name="Markowitz V."/>
            <person name="Szeto E."/>
            <person name="Ivanova N."/>
            <person name="Ovchinnikova G."/>
            <person name="Pagani I."/>
            <person name="Pati A."/>
            <person name="Goodwin L."/>
            <person name="Peters L."/>
            <person name="Pitluck S."/>
            <person name="Woyke T."/>
            <person name="Kerfeld C."/>
        </authorList>
    </citation>
    <scope>NUCLEOTIDE SEQUENCE [LARGE SCALE GENOMIC DNA]</scope>
    <source>
        <strain evidence="1">PCC 8305</strain>
    </source>
</reference>
<dbReference type="OrthoDB" id="1491115at2"/>
<dbReference type="RefSeq" id="WP_015229553.1">
    <property type="nucleotide sequence ID" value="NC_019780.1"/>
</dbReference>
<dbReference type="KEGG" id="dsl:Dacsa_1902"/>
<dbReference type="AlphaFoldDB" id="K9YUF1"/>
<proteinExistence type="predicted"/>
<sequence length="79" mass="9310">MSYQEINLHNREHQIISAIERDNRSLPDSFREAKYKKMSNSPYLFLRGTNHFNMRIASNKIIKPFSPILNPNLHNKLGL</sequence>
<dbReference type="Proteomes" id="UP000010482">
    <property type="component" value="Chromosome"/>
</dbReference>
<dbReference type="eggNOG" id="COG4320">
    <property type="taxonomic scope" value="Bacteria"/>
</dbReference>